<evidence type="ECO:0000256" key="6">
    <source>
        <dbReference type="ARBA" id="ARBA00022683"/>
    </source>
</evidence>
<keyword evidence="9 12" id="KW-1133">Transmembrane helix</keyword>
<evidence type="ECO:0000256" key="3">
    <source>
        <dbReference type="ARBA" id="ARBA00022475"/>
    </source>
</evidence>
<dbReference type="STRING" id="399736.SAMN04489720_1573"/>
<dbReference type="GO" id="GO:0008982">
    <property type="term" value="F:protein-N(PI)-phosphohistidine-sugar phosphotransferase activity"/>
    <property type="evidence" value="ECO:0007669"/>
    <property type="project" value="InterPro"/>
</dbReference>
<feature type="transmembrane region" description="Helical" evidence="12">
    <location>
        <begin position="179"/>
        <end position="198"/>
    </location>
</feature>
<evidence type="ECO:0000256" key="2">
    <source>
        <dbReference type="ARBA" id="ARBA00022448"/>
    </source>
</evidence>
<dbReference type="FunFam" id="2.70.70.10:FF:000001">
    <property type="entry name" value="PTS system glucose-specific IIA component"/>
    <property type="match status" value="1"/>
</dbReference>
<keyword evidence="5" id="KW-0808">Transferase</keyword>
<dbReference type="InterPro" id="IPR010974">
    <property type="entry name" value="PTS_IIBC_nag"/>
</dbReference>
<dbReference type="GO" id="GO:0090563">
    <property type="term" value="F:protein-phosphocysteine-sugar phosphotransferase activity"/>
    <property type="evidence" value="ECO:0007669"/>
    <property type="project" value="TreeGrafter"/>
</dbReference>
<feature type="domain" description="PTS EIIA type-1" evidence="13">
    <location>
        <begin position="523"/>
        <end position="627"/>
    </location>
</feature>
<dbReference type="Gene3D" id="2.70.70.10">
    <property type="entry name" value="Glucose Permease (Domain IIA)"/>
    <property type="match status" value="1"/>
</dbReference>
<evidence type="ECO:0000313" key="16">
    <source>
        <dbReference type="EMBL" id="SDH54602.1"/>
    </source>
</evidence>
<evidence type="ECO:0000256" key="4">
    <source>
        <dbReference type="ARBA" id="ARBA00022597"/>
    </source>
</evidence>
<feature type="domain" description="PTS EIIB type-1" evidence="14">
    <location>
        <begin position="397"/>
        <end position="479"/>
    </location>
</feature>
<dbReference type="InterPro" id="IPR011055">
    <property type="entry name" value="Dup_hybrid_motif"/>
</dbReference>
<evidence type="ECO:0000256" key="10">
    <source>
        <dbReference type="ARBA" id="ARBA00023136"/>
    </source>
</evidence>
<dbReference type="PROSITE" id="PS00371">
    <property type="entry name" value="PTS_EIIA_TYPE_1_HIS"/>
    <property type="match status" value="1"/>
</dbReference>
<dbReference type="PANTHER" id="PTHR30009:SF4">
    <property type="entry name" value="PTS SYSTEM N-ACETYLGLUCOSAMINE-SPECIFIC EIICBA COMPONENT"/>
    <property type="match status" value="1"/>
</dbReference>
<evidence type="ECO:0000256" key="12">
    <source>
        <dbReference type="SAM" id="Phobius"/>
    </source>
</evidence>
<keyword evidence="6" id="KW-0598">Phosphotransferase system</keyword>
<dbReference type="GO" id="GO:0009401">
    <property type="term" value="P:phosphoenolpyruvate-dependent sugar phosphotransferase system"/>
    <property type="evidence" value="ECO:0007669"/>
    <property type="project" value="UniProtKB-KW"/>
</dbReference>
<dbReference type="SUPFAM" id="SSF55604">
    <property type="entry name" value="Glucose permease domain IIB"/>
    <property type="match status" value="1"/>
</dbReference>
<keyword evidence="10 12" id="KW-0472">Membrane</keyword>
<comment type="subcellular location">
    <subcellularLocation>
        <location evidence="1">Cell membrane</location>
        <topology evidence="1">Multi-pass membrane protein</topology>
    </subcellularLocation>
</comment>
<dbReference type="SUPFAM" id="SSF51261">
    <property type="entry name" value="Duplicated hybrid motif"/>
    <property type="match status" value="1"/>
</dbReference>
<dbReference type="GO" id="GO:0016301">
    <property type="term" value="F:kinase activity"/>
    <property type="evidence" value="ECO:0007669"/>
    <property type="project" value="UniProtKB-KW"/>
</dbReference>
<feature type="active site" description="Phosphocysteine intermediate; for EIIB activity" evidence="11">
    <location>
        <position position="419"/>
    </location>
</feature>
<feature type="domain" description="PTS EIIC type-1" evidence="15">
    <location>
        <begin position="1"/>
        <end position="382"/>
    </location>
</feature>
<keyword evidence="8" id="KW-0418">Kinase</keyword>
<dbReference type="NCBIfam" id="TIGR01998">
    <property type="entry name" value="PTS-II-BC-nag"/>
    <property type="match status" value="1"/>
</dbReference>
<dbReference type="GO" id="GO:0015764">
    <property type="term" value="P:N-acetylglucosamine transport"/>
    <property type="evidence" value="ECO:0007669"/>
    <property type="project" value="TreeGrafter"/>
</dbReference>
<evidence type="ECO:0000256" key="8">
    <source>
        <dbReference type="ARBA" id="ARBA00022777"/>
    </source>
</evidence>
<feature type="transmembrane region" description="Helical" evidence="12">
    <location>
        <begin position="110"/>
        <end position="130"/>
    </location>
</feature>
<dbReference type="PROSITE" id="PS01035">
    <property type="entry name" value="PTS_EIIB_TYPE_1_CYS"/>
    <property type="match status" value="1"/>
</dbReference>
<feature type="transmembrane region" description="Helical" evidence="12">
    <location>
        <begin position="43"/>
        <end position="66"/>
    </location>
</feature>
<feature type="transmembrane region" description="Helical" evidence="12">
    <location>
        <begin position="348"/>
        <end position="370"/>
    </location>
</feature>
<evidence type="ECO:0000259" key="13">
    <source>
        <dbReference type="PROSITE" id="PS51093"/>
    </source>
</evidence>
<dbReference type="InterPro" id="IPR003352">
    <property type="entry name" value="PTS_EIIC"/>
</dbReference>
<dbReference type="PROSITE" id="PS51103">
    <property type="entry name" value="PTS_EIIC_TYPE_1"/>
    <property type="match status" value="1"/>
</dbReference>
<feature type="transmembrane region" description="Helical" evidence="12">
    <location>
        <begin position="210"/>
        <end position="229"/>
    </location>
</feature>
<feature type="transmembrane region" description="Helical" evidence="12">
    <location>
        <begin position="241"/>
        <end position="264"/>
    </location>
</feature>
<protein>
    <submittedName>
        <fullName evidence="16">PTS system N-acetylglucosamine-specific IIA component, Glc family /PTS system N-acetylglucosamine-specific IIB component, Glc family /PTS system N-acetylglucosamine-specific IIC component, Glc family</fullName>
    </submittedName>
</protein>
<dbReference type="InterPro" id="IPR050429">
    <property type="entry name" value="PTS_Glucose_EIICBA"/>
</dbReference>
<dbReference type="EMBL" id="LT629695">
    <property type="protein sequence ID" value="SDH54602.1"/>
    <property type="molecule type" value="Genomic_DNA"/>
</dbReference>
<dbReference type="GO" id="GO:0005886">
    <property type="term" value="C:plasma membrane"/>
    <property type="evidence" value="ECO:0007669"/>
    <property type="project" value="UniProtKB-SubCell"/>
</dbReference>
<dbReference type="GO" id="GO:0019866">
    <property type="term" value="C:organelle inner membrane"/>
    <property type="evidence" value="ECO:0007669"/>
    <property type="project" value="InterPro"/>
</dbReference>
<name>A0A1G8DA93_9MICO</name>
<dbReference type="NCBIfam" id="TIGR00830">
    <property type="entry name" value="PTBA"/>
    <property type="match status" value="1"/>
</dbReference>
<keyword evidence="3" id="KW-1003">Cell membrane</keyword>
<feature type="transmembrane region" description="Helical" evidence="12">
    <location>
        <begin position="151"/>
        <end position="173"/>
    </location>
</feature>
<dbReference type="PANTHER" id="PTHR30009">
    <property type="entry name" value="CYTOCHROME C-TYPE SYNTHESIS PROTEIN AND PTS TRANSMEMBRANE COMPONENT"/>
    <property type="match status" value="1"/>
</dbReference>
<evidence type="ECO:0000259" key="14">
    <source>
        <dbReference type="PROSITE" id="PS51098"/>
    </source>
</evidence>
<evidence type="ECO:0000256" key="1">
    <source>
        <dbReference type="ARBA" id="ARBA00004651"/>
    </source>
</evidence>
<evidence type="ECO:0000256" key="9">
    <source>
        <dbReference type="ARBA" id="ARBA00022989"/>
    </source>
</evidence>
<evidence type="ECO:0000313" key="17">
    <source>
        <dbReference type="Proteomes" id="UP000198822"/>
    </source>
</evidence>
<dbReference type="RefSeq" id="WP_092503950.1">
    <property type="nucleotide sequence ID" value="NZ_LT629695.1"/>
</dbReference>
<dbReference type="Pfam" id="PF00367">
    <property type="entry name" value="PTS_EIIB"/>
    <property type="match status" value="1"/>
</dbReference>
<dbReference type="InterPro" id="IPR001996">
    <property type="entry name" value="PTS_IIB_1"/>
</dbReference>
<feature type="transmembrane region" description="Helical" evidence="12">
    <location>
        <begin position="12"/>
        <end position="31"/>
    </location>
</feature>
<organism evidence="16 17">
    <name type="scientific">Agrococcus jejuensis</name>
    <dbReference type="NCBI Taxonomy" id="399736"/>
    <lineage>
        <taxon>Bacteria</taxon>
        <taxon>Bacillati</taxon>
        <taxon>Actinomycetota</taxon>
        <taxon>Actinomycetes</taxon>
        <taxon>Micrococcales</taxon>
        <taxon>Microbacteriaceae</taxon>
        <taxon>Agrococcus</taxon>
    </lineage>
</organism>
<dbReference type="InterPro" id="IPR036878">
    <property type="entry name" value="Glu_permease_IIB"/>
</dbReference>
<reference evidence="17" key="1">
    <citation type="submission" date="2016-10" db="EMBL/GenBank/DDBJ databases">
        <authorList>
            <person name="Varghese N."/>
            <person name="Submissions S."/>
        </authorList>
    </citation>
    <scope>NUCLEOTIDE SEQUENCE [LARGE SCALE GENOMIC DNA]</scope>
    <source>
        <strain evidence="17">DSM 22002</strain>
    </source>
</reference>
<evidence type="ECO:0000256" key="7">
    <source>
        <dbReference type="ARBA" id="ARBA00022692"/>
    </source>
</evidence>
<accession>A0A1G8DA93</accession>
<evidence type="ECO:0000259" key="15">
    <source>
        <dbReference type="PROSITE" id="PS51103"/>
    </source>
</evidence>
<feature type="transmembrane region" description="Helical" evidence="12">
    <location>
        <begin position="73"/>
        <end position="90"/>
    </location>
</feature>
<keyword evidence="17" id="KW-1185">Reference proteome</keyword>
<gene>
    <name evidence="16" type="ORF">SAMN04489720_1573</name>
</gene>
<proteinExistence type="predicted"/>
<sequence>MKFFQRLGKSLMLPIAVLPVAAILSGIGYWITTAAGENVASAFFAAAGGALLDNLPLLFAIGVAFGMASKSDGTAALAGLVSYLVITRLLSPDTVAGLTGVDVEATNPAFGNIENAFIGILAGLIGAVCFDRFKDVQLPTALSFFSGKRSVAIVTAGASLVVALVLFFVWPIVFGGLVGFGELLLGLGPVGAGIYGFFNRLLIPTGLHHALNSVFWFDVAGINDLGNFLNNTGTYGVTGQYMSGFFPIMMFGLPGAALAMYLTAKTTRRKVTAGILISAAFASFFVGVTEPLEFAFMFLAPPLYVLHALFTGISMAIAAALPVRMGFGFSGGFIDLVLNWVNPMAQNPWILLLMGVAWFLIYFVAFYFIIKRFDLKTPGREDEEIGVEGAVGQSKFLAQASAILDGLGGKGNVLDLDNCATRLRMEIADVSKVDDAAIRRAGAAGVMKPGGRSVQVIYGLEVQFVKDAMEDLIAGRVAPPSDAEVEAVVETAAPAAGGVATATVVTVRQPVEGRIVPLTEVPDATFAEGIMGPGVAIEPTGGVVVAPADGTVAHVFPTGHAVAMVLSDGTELLVHVGIDTVQMQGDGFTTLVAVGDEVTEGTPLLEFDAAKIRAAGHPTVTPVILLNGGDAELRLR</sequence>
<feature type="transmembrane region" description="Helical" evidence="12">
    <location>
        <begin position="271"/>
        <end position="288"/>
    </location>
</feature>
<keyword evidence="4" id="KW-0762">Sugar transport</keyword>
<dbReference type="GO" id="GO:0015572">
    <property type="term" value="F:N-acetylglucosamine transmembrane transporter activity"/>
    <property type="evidence" value="ECO:0007669"/>
    <property type="project" value="InterPro"/>
</dbReference>
<dbReference type="InterPro" id="IPR001127">
    <property type="entry name" value="PTS_EIIA_1_perm"/>
</dbReference>
<dbReference type="OrthoDB" id="9797715at2"/>
<dbReference type="PROSITE" id="PS51093">
    <property type="entry name" value="PTS_EIIA_TYPE_1"/>
    <property type="match status" value="1"/>
</dbReference>
<evidence type="ECO:0000256" key="5">
    <source>
        <dbReference type="ARBA" id="ARBA00022679"/>
    </source>
</evidence>
<dbReference type="InterPro" id="IPR018113">
    <property type="entry name" value="PTrfase_EIIB_Cys"/>
</dbReference>
<dbReference type="CDD" id="cd00212">
    <property type="entry name" value="PTS_IIB_glc"/>
    <property type="match status" value="1"/>
</dbReference>
<dbReference type="Pfam" id="PF00358">
    <property type="entry name" value="PTS_EIIA_1"/>
    <property type="match status" value="1"/>
</dbReference>
<dbReference type="NCBIfam" id="TIGR00826">
    <property type="entry name" value="EIIB_glc"/>
    <property type="match status" value="1"/>
</dbReference>
<evidence type="ECO:0000256" key="11">
    <source>
        <dbReference type="PROSITE-ProRule" id="PRU00421"/>
    </source>
</evidence>
<dbReference type="Gene3D" id="3.30.1360.60">
    <property type="entry name" value="Glucose permease domain IIB"/>
    <property type="match status" value="1"/>
</dbReference>
<dbReference type="PROSITE" id="PS51098">
    <property type="entry name" value="PTS_EIIB_TYPE_1"/>
    <property type="match status" value="1"/>
</dbReference>
<keyword evidence="7 12" id="KW-0812">Transmembrane</keyword>
<feature type="transmembrane region" description="Helical" evidence="12">
    <location>
        <begin position="294"/>
        <end position="318"/>
    </location>
</feature>
<dbReference type="AlphaFoldDB" id="A0A1G8DA93"/>
<keyword evidence="2" id="KW-0813">Transport</keyword>
<dbReference type="Proteomes" id="UP000198822">
    <property type="component" value="Chromosome I"/>
</dbReference>
<dbReference type="Pfam" id="PF02378">
    <property type="entry name" value="PTS_EIIC"/>
    <property type="match status" value="1"/>
</dbReference>
<dbReference type="InterPro" id="IPR013013">
    <property type="entry name" value="PTS_EIIC_1"/>
</dbReference>